<organism evidence="2 3">
    <name type="scientific">Knipowitschia caucasica</name>
    <name type="common">Caucasian dwarf goby</name>
    <name type="synonym">Pomatoschistus caucasicus</name>
    <dbReference type="NCBI Taxonomy" id="637954"/>
    <lineage>
        <taxon>Eukaryota</taxon>
        <taxon>Metazoa</taxon>
        <taxon>Chordata</taxon>
        <taxon>Craniata</taxon>
        <taxon>Vertebrata</taxon>
        <taxon>Euteleostomi</taxon>
        <taxon>Actinopterygii</taxon>
        <taxon>Neopterygii</taxon>
        <taxon>Teleostei</taxon>
        <taxon>Neoteleostei</taxon>
        <taxon>Acanthomorphata</taxon>
        <taxon>Gobiaria</taxon>
        <taxon>Gobiiformes</taxon>
        <taxon>Gobioidei</taxon>
        <taxon>Gobiidae</taxon>
        <taxon>Gobiinae</taxon>
        <taxon>Knipowitschia</taxon>
    </lineage>
</organism>
<feature type="compositionally biased region" description="Basic and acidic residues" evidence="1">
    <location>
        <begin position="62"/>
        <end position="79"/>
    </location>
</feature>
<feature type="region of interest" description="Disordered" evidence="1">
    <location>
        <begin position="114"/>
        <end position="191"/>
    </location>
</feature>
<name>A0AAV2JN99_KNICA</name>
<evidence type="ECO:0000256" key="1">
    <source>
        <dbReference type="SAM" id="MobiDB-lite"/>
    </source>
</evidence>
<feature type="region of interest" description="Disordered" evidence="1">
    <location>
        <begin position="1"/>
        <end position="94"/>
    </location>
</feature>
<proteinExistence type="predicted"/>
<dbReference type="EMBL" id="OZ035836">
    <property type="protein sequence ID" value="CAL1579002.1"/>
    <property type="molecule type" value="Genomic_DNA"/>
</dbReference>
<accession>A0AAV2JN99</accession>
<evidence type="ECO:0000313" key="2">
    <source>
        <dbReference type="EMBL" id="CAL1579002.1"/>
    </source>
</evidence>
<evidence type="ECO:0000313" key="3">
    <source>
        <dbReference type="Proteomes" id="UP001497482"/>
    </source>
</evidence>
<keyword evidence="3" id="KW-1185">Reference proteome</keyword>
<feature type="compositionally biased region" description="Basic and acidic residues" evidence="1">
    <location>
        <begin position="1"/>
        <end position="15"/>
    </location>
</feature>
<dbReference type="Proteomes" id="UP001497482">
    <property type="component" value="Chromosome 14"/>
</dbReference>
<protein>
    <submittedName>
        <fullName evidence="2">Uncharacterized protein</fullName>
    </submittedName>
</protein>
<reference evidence="2 3" key="1">
    <citation type="submission" date="2024-04" db="EMBL/GenBank/DDBJ databases">
        <authorList>
            <person name="Waldvogel A.-M."/>
            <person name="Schoenle A."/>
        </authorList>
    </citation>
    <scope>NUCLEOTIDE SEQUENCE [LARGE SCALE GENOMIC DNA]</scope>
</reference>
<gene>
    <name evidence="2" type="ORF">KC01_LOCUS10099</name>
</gene>
<feature type="compositionally biased region" description="Basic and acidic residues" evidence="1">
    <location>
        <begin position="142"/>
        <end position="154"/>
    </location>
</feature>
<feature type="compositionally biased region" description="Basic residues" evidence="1">
    <location>
        <begin position="34"/>
        <end position="45"/>
    </location>
</feature>
<sequence length="191" mass="21318">MAKSRESVLTEEESRAQPPFTFQGEVKEDVKKSDGKKKFKLKFPKNKLAQISRAIRSRKTKKQEAAEVKGHGDRNRKVEVSSPRPKKQQVKELCKNALDSIDSLEQSLRQLEISMDSFGMDSPSTDPFGIATSPDTRASVEPQRKRSKAAERGAEQLSSSAPPDALTSPRLLHRKRPSSLSQQEQLHPASP</sequence>
<dbReference type="AlphaFoldDB" id="A0AAV2JN99"/>